<gene>
    <name evidence="2" type="ORF">METZ01_LOCUS56741</name>
</gene>
<evidence type="ECO:0000256" key="1">
    <source>
        <dbReference type="SAM" id="MobiDB-lite"/>
    </source>
</evidence>
<proteinExistence type="predicted"/>
<evidence type="ECO:0000313" key="2">
    <source>
        <dbReference type="EMBL" id="SVA03887.1"/>
    </source>
</evidence>
<organism evidence="2">
    <name type="scientific">marine metagenome</name>
    <dbReference type="NCBI Taxonomy" id="408172"/>
    <lineage>
        <taxon>unclassified sequences</taxon>
        <taxon>metagenomes</taxon>
        <taxon>ecological metagenomes</taxon>
    </lineage>
</organism>
<dbReference type="EMBL" id="UINC01003163">
    <property type="protein sequence ID" value="SVA03887.1"/>
    <property type="molecule type" value="Genomic_DNA"/>
</dbReference>
<reference evidence="2" key="1">
    <citation type="submission" date="2018-05" db="EMBL/GenBank/DDBJ databases">
        <authorList>
            <person name="Lanie J.A."/>
            <person name="Ng W.-L."/>
            <person name="Kazmierczak K.M."/>
            <person name="Andrzejewski T.M."/>
            <person name="Davidsen T.M."/>
            <person name="Wayne K.J."/>
            <person name="Tettelin H."/>
            <person name="Glass J.I."/>
            <person name="Rusch D."/>
            <person name="Podicherti R."/>
            <person name="Tsui H.-C.T."/>
            <person name="Winkler M.E."/>
        </authorList>
    </citation>
    <scope>NUCLEOTIDE SEQUENCE</scope>
</reference>
<feature type="region of interest" description="Disordered" evidence="1">
    <location>
        <begin position="1"/>
        <end position="27"/>
    </location>
</feature>
<protein>
    <submittedName>
        <fullName evidence="2">Uncharacterized protein</fullName>
    </submittedName>
</protein>
<name>A0A381SNC8_9ZZZZ</name>
<feature type="compositionally biased region" description="Basic and acidic residues" evidence="1">
    <location>
        <begin position="8"/>
        <end position="27"/>
    </location>
</feature>
<sequence length="197" mass="21726">MRSTSGKHILDRRTVGRSEPDMMQPHDPRWVDQHVTALLSGIGPRHTGKPAPPCLSPIRPHRSETPEMAPPGLAHPISAVEGTFRVDKKRPDQTCLRNVLARGLSWLKGHDERAHVKPVQCPIGLLQLQQVSSTRQSEQVSMQHQQQPPTSVVIGAVKPTLGITQLKGYRWLADTTAHATLNSFKMRASSASALNRT</sequence>
<accession>A0A381SNC8</accession>
<dbReference type="AlphaFoldDB" id="A0A381SNC8"/>